<comment type="similarity">
    <text evidence="6">In the C-terminal section; belongs to the GTP cyclohydrolase II family.</text>
</comment>
<comment type="similarity">
    <text evidence="14">Belongs to the GTP cyclohydrolase II family.</text>
</comment>
<comment type="catalytic activity">
    <reaction evidence="1">
        <text>D-ribulose 5-phosphate = (2S)-2-hydroxy-3-oxobutyl phosphate + formate + H(+)</text>
        <dbReference type="Rhea" id="RHEA:18457"/>
        <dbReference type="ChEBI" id="CHEBI:15378"/>
        <dbReference type="ChEBI" id="CHEBI:15740"/>
        <dbReference type="ChEBI" id="CHEBI:58121"/>
        <dbReference type="ChEBI" id="CHEBI:58830"/>
        <dbReference type="EC" id="4.1.99.12"/>
    </reaction>
</comment>
<keyword evidence="12 14" id="KW-0342">GTP-binding</keyword>
<keyword evidence="9 14" id="KW-0547">Nucleotide-binding</keyword>
<dbReference type="NCBIfam" id="TIGR00506">
    <property type="entry name" value="ribB"/>
    <property type="match status" value="1"/>
</dbReference>
<feature type="binding site" evidence="14">
    <location>
        <begin position="308"/>
        <end position="310"/>
    </location>
    <ligand>
        <name>GTP</name>
        <dbReference type="ChEBI" id="CHEBI:37565"/>
    </ligand>
</feature>
<dbReference type="InterPro" id="IPR032677">
    <property type="entry name" value="GTP_cyclohydro_II"/>
</dbReference>
<comment type="pathway">
    <text evidence="4">Cofactor biosynthesis; riboflavin biosynthesis; 2-hydroxy-3-oxobutyl phosphate from D-ribulose 5-phosphate: step 1/1.</text>
</comment>
<dbReference type="EC" id="3.5.4.25" evidence="14"/>
<feature type="active site" description="Proton acceptor" evidence="14">
    <location>
        <position position="342"/>
    </location>
</feature>
<comment type="cofactor">
    <cofactor evidence="14">
        <name>Zn(2+)</name>
        <dbReference type="ChEBI" id="CHEBI:29105"/>
    </cofactor>
    <text evidence="14">Binds 1 zinc ion per subunit.</text>
</comment>
<gene>
    <name evidence="16" type="primary">ribBA</name>
    <name evidence="14" type="synonym">ribA</name>
    <name evidence="16" type="ORF">TBK1r_75580</name>
</gene>
<protein>
    <recommendedName>
        <fullName evidence="14">GTP cyclohydrolase-2</fullName>
        <ecNumber evidence="14">3.5.4.25</ecNumber>
    </recommendedName>
    <alternativeName>
        <fullName evidence="14">GTP cyclohydrolase II</fullName>
    </alternativeName>
</protein>
<dbReference type="PIRSF" id="PIRSF001259">
    <property type="entry name" value="RibA"/>
    <property type="match status" value="1"/>
</dbReference>
<evidence type="ECO:0000259" key="15">
    <source>
        <dbReference type="Pfam" id="PF00925"/>
    </source>
</evidence>
<evidence type="ECO:0000256" key="11">
    <source>
        <dbReference type="ARBA" id="ARBA00022833"/>
    </source>
</evidence>
<dbReference type="CDD" id="cd00641">
    <property type="entry name" value="GTP_cyclohydro2"/>
    <property type="match status" value="1"/>
</dbReference>
<organism evidence="16 17">
    <name type="scientific">Stieleria magnilauensis</name>
    <dbReference type="NCBI Taxonomy" id="2527963"/>
    <lineage>
        <taxon>Bacteria</taxon>
        <taxon>Pseudomonadati</taxon>
        <taxon>Planctomycetota</taxon>
        <taxon>Planctomycetia</taxon>
        <taxon>Pirellulales</taxon>
        <taxon>Pirellulaceae</taxon>
        <taxon>Stieleria</taxon>
    </lineage>
</organism>
<feature type="domain" description="GTP cyclohydrolase II" evidence="15">
    <location>
        <begin position="217"/>
        <end position="388"/>
    </location>
</feature>
<keyword evidence="11 14" id="KW-0862">Zinc</keyword>
<dbReference type="NCBIfam" id="NF001591">
    <property type="entry name" value="PRK00393.1"/>
    <property type="match status" value="1"/>
</dbReference>
<feature type="binding site" evidence="14">
    <location>
        <position position="330"/>
    </location>
    <ligand>
        <name>GTP</name>
        <dbReference type="ChEBI" id="CHEBI:37565"/>
    </ligand>
</feature>
<evidence type="ECO:0000256" key="12">
    <source>
        <dbReference type="ARBA" id="ARBA00023134"/>
    </source>
</evidence>
<feature type="binding site" evidence="14">
    <location>
        <position position="281"/>
    </location>
    <ligand>
        <name>Zn(2+)</name>
        <dbReference type="ChEBI" id="CHEBI:29105"/>
        <note>catalytic</note>
    </ligand>
</feature>
<feature type="binding site" evidence="14">
    <location>
        <position position="286"/>
    </location>
    <ligand>
        <name>GTP</name>
        <dbReference type="ChEBI" id="CHEBI:37565"/>
    </ligand>
</feature>
<evidence type="ECO:0000313" key="17">
    <source>
        <dbReference type="Proteomes" id="UP000318081"/>
    </source>
</evidence>
<dbReference type="Pfam" id="PF00926">
    <property type="entry name" value="DHBP_synthase"/>
    <property type="match status" value="1"/>
</dbReference>
<evidence type="ECO:0000256" key="10">
    <source>
        <dbReference type="ARBA" id="ARBA00022801"/>
    </source>
</evidence>
<feature type="binding site" evidence="14">
    <location>
        <begin position="265"/>
        <end position="269"/>
    </location>
    <ligand>
        <name>GTP</name>
        <dbReference type="ChEBI" id="CHEBI:37565"/>
    </ligand>
</feature>
<comment type="function">
    <text evidence="2">Catalyzes the conversion of D-ribulose 5-phosphate to formate and 3,4-dihydroxy-2-butanone 4-phosphate.</text>
</comment>
<dbReference type="EMBL" id="CP036432">
    <property type="protein sequence ID" value="QDV88524.1"/>
    <property type="molecule type" value="Genomic_DNA"/>
</dbReference>
<evidence type="ECO:0000256" key="6">
    <source>
        <dbReference type="ARBA" id="ARBA00008976"/>
    </source>
</evidence>
<dbReference type="Pfam" id="PF00925">
    <property type="entry name" value="GTP_cyclohydro2"/>
    <property type="match status" value="1"/>
</dbReference>
<dbReference type="InterPro" id="IPR017945">
    <property type="entry name" value="DHBP_synth_RibB-like_a/b_dom"/>
</dbReference>
<feature type="binding site" evidence="14">
    <location>
        <position position="283"/>
    </location>
    <ligand>
        <name>Zn(2+)</name>
        <dbReference type="ChEBI" id="CHEBI:29105"/>
        <note>catalytic</note>
    </ligand>
</feature>
<dbReference type="InterPro" id="IPR000422">
    <property type="entry name" value="DHBP_synthase_RibB"/>
</dbReference>
<dbReference type="HAMAP" id="MF_00179">
    <property type="entry name" value="RibA"/>
    <property type="match status" value="1"/>
</dbReference>
<comment type="pathway">
    <text evidence="3 14">Cofactor biosynthesis; riboflavin biosynthesis; 5-amino-6-(D-ribitylamino)uracil from GTP: step 1/4.</text>
</comment>
<dbReference type="Gene3D" id="3.90.870.10">
    <property type="entry name" value="DHBP synthase"/>
    <property type="match status" value="1"/>
</dbReference>
<dbReference type="SUPFAM" id="SSF142695">
    <property type="entry name" value="RibA-like"/>
    <property type="match status" value="1"/>
</dbReference>
<dbReference type="PANTHER" id="PTHR21327:SF18">
    <property type="entry name" value="3,4-DIHYDROXY-2-BUTANONE 4-PHOSPHATE SYNTHASE"/>
    <property type="match status" value="1"/>
</dbReference>
<dbReference type="InterPro" id="IPR000926">
    <property type="entry name" value="RibA"/>
</dbReference>
<comment type="similarity">
    <text evidence="5">In the N-terminal section; belongs to the DHBP synthase family.</text>
</comment>
<evidence type="ECO:0000256" key="7">
    <source>
        <dbReference type="ARBA" id="ARBA00022619"/>
    </source>
</evidence>
<feature type="active site" description="Nucleophile" evidence="14">
    <location>
        <position position="344"/>
    </location>
</feature>
<evidence type="ECO:0000256" key="13">
    <source>
        <dbReference type="ARBA" id="ARBA00049295"/>
    </source>
</evidence>
<comment type="catalytic activity">
    <reaction evidence="13 14">
        <text>GTP + 4 H2O = 2,5-diamino-6-hydroxy-4-(5-phosphoribosylamino)-pyrimidine + formate + 2 phosphate + 3 H(+)</text>
        <dbReference type="Rhea" id="RHEA:23704"/>
        <dbReference type="ChEBI" id="CHEBI:15377"/>
        <dbReference type="ChEBI" id="CHEBI:15378"/>
        <dbReference type="ChEBI" id="CHEBI:15740"/>
        <dbReference type="ChEBI" id="CHEBI:37565"/>
        <dbReference type="ChEBI" id="CHEBI:43474"/>
        <dbReference type="ChEBI" id="CHEBI:58614"/>
        <dbReference type="EC" id="3.5.4.25"/>
    </reaction>
</comment>
<dbReference type="InterPro" id="IPR036144">
    <property type="entry name" value="RibA-like_sf"/>
</dbReference>
<sequence>MPFNDSLSGEDLSLDSIPAAVEAVRRGEVVIVVDAEDRENEGDFICAAEKATPETINFMLGGRGQLCVSILPEVGKRLELTPVVSDNNAPLRTAFVTPIDIATARTGITAAERSETILRIASPDCKVEDFVRPGHVYPLIAKKGGVLRRAGHTEAAVDLARMAGLQPAGVLCEILNQSGDRATRDELIAIAKANSLKIISIEQLIAHRRVSEKLVNRAAQATLPTKYGDFQIIVYSVDFEDQEPIALTLGELSQQGEGQKPPLVRMHSSCFTGDLIASLRCDCGDQLEMALEMIAAEGRGALVYLPQEGRGIGLAQKIRAYALQDQGMDTVEANHALGFKADMRDYGVGLQILKDLGISEVRLLTNNPKKQQAFNLRGYDLKLVDQVPIVTPVNKHNKNYLETKREKMGHQLPDLG</sequence>
<evidence type="ECO:0000256" key="3">
    <source>
        <dbReference type="ARBA" id="ARBA00004853"/>
    </source>
</evidence>
<dbReference type="RefSeq" id="WP_145220881.1">
    <property type="nucleotide sequence ID" value="NZ_CP036432.1"/>
</dbReference>
<keyword evidence="8 14" id="KW-0479">Metal-binding</keyword>
<evidence type="ECO:0000256" key="5">
    <source>
        <dbReference type="ARBA" id="ARBA00005520"/>
    </source>
</evidence>
<evidence type="ECO:0000256" key="1">
    <source>
        <dbReference type="ARBA" id="ARBA00000141"/>
    </source>
</evidence>
<keyword evidence="7 14" id="KW-0686">Riboflavin biosynthesis</keyword>
<comment type="function">
    <text evidence="14">Catalyzes the conversion of GTP to 2,5-diamino-6-ribosylamino-4(3H)-pyrimidinone 5'-phosphate (DARP), formate and pyrophosphate.</text>
</comment>
<dbReference type="Gene3D" id="3.40.50.10990">
    <property type="entry name" value="GTP cyclohydrolase II"/>
    <property type="match status" value="1"/>
</dbReference>
<keyword evidence="17" id="KW-1185">Reference proteome</keyword>
<evidence type="ECO:0000256" key="14">
    <source>
        <dbReference type="HAMAP-Rule" id="MF_00179"/>
    </source>
</evidence>
<dbReference type="PANTHER" id="PTHR21327">
    <property type="entry name" value="GTP CYCLOHYDROLASE II-RELATED"/>
    <property type="match status" value="1"/>
</dbReference>
<dbReference type="NCBIfam" id="TIGR00505">
    <property type="entry name" value="ribA"/>
    <property type="match status" value="1"/>
</dbReference>
<evidence type="ECO:0000313" key="16">
    <source>
        <dbReference type="EMBL" id="QDV88524.1"/>
    </source>
</evidence>
<keyword evidence="10 14" id="KW-0378">Hydrolase</keyword>
<feature type="binding site" evidence="14">
    <location>
        <position position="270"/>
    </location>
    <ligand>
        <name>Zn(2+)</name>
        <dbReference type="ChEBI" id="CHEBI:29105"/>
        <note>catalytic</note>
    </ligand>
</feature>
<accession>A0ABX5Y8E3</accession>
<evidence type="ECO:0000256" key="2">
    <source>
        <dbReference type="ARBA" id="ARBA00002284"/>
    </source>
</evidence>
<evidence type="ECO:0000256" key="4">
    <source>
        <dbReference type="ARBA" id="ARBA00004904"/>
    </source>
</evidence>
<proteinExistence type="inferred from homology"/>
<name>A0ABX5Y8E3_9BACT</name>
<dbReference type="Proteomes" id="UP000318081">
    <property type="component" value="Chromosome"/>
</dbReference>
<evidence type="ECO:0000256" key="9">
    <source>
        <dbReference type="ARBA" id="ARBA00022741"/>
    </source>
</evidence>
<reference evidence="16 17" key="1">
    <citation type="submission" date="2019-02" db="EMBL/GenBank/DDBJ databases">
        <title>Deep-cultivation of Planctomycetes and their phenomic and genomic characterization uncovers novel biology.</title>
        <authorList>
            <person name="Wiegand S."/>
            <person name="Jogler M."/>
            <person name="Boedeker C."/>
            <person name="Pinto D."/>
            <person name="Vollmers J."/>
            <person name="Rivas-Marin E."/>
            <person name="Kohn T."/>
            <person name="Peeters S.H."/>
            <person name="Heuer A."/>
            <person name="Rast P."/>
            <person name="Oberbeckmann S."/>
            <person name="Bunk B."/>
            <person name="Jeske O."/>
            <person name="Meyerdierks A."/>
            <person name="Storesund J.E."/>
            <person name="Kallscheuer N."/>
            <person name="Luecker S."/>
            <person name="Lage O.M."/>
            <person name="Pohl T."/>
            <person name="Merkel B.J."/>
            <person name="Hornburger P."/>
            <person name="Mueller R.-W."/>
            <person name="Bruemmer F."/>
            <person name="Labrenz M."/>
            <person name="Spormann A.M."/>
            <person name="Op den Camp H."/>
            <person name="Overmann J."/>
            <person name="Amann R."/>
            <person name="Jetten M.S.M."/>
            <person name="Mascher T."/>
            <person name="Medema M.H."/>
            <person name="Devos D.P."/>
            <person name="Kaster A.-K."/>
            <person name="Ovreas L."/>
            <person name="Rohde M."/>
            <person name="Galperin M.Y."/>
            <person name="Jogler C."/>
        </authorList>
    </citation>
    <scope>NUCLEOTIDE SEQUENCE [LARGE SCALE GENOMIC DNA]</scope>
    <source>
        <strain evidence="16 17">TBK1r</strain>
    </source>
</reference>
<feature type="binding site" evidence="14">
    <location>
        <position position="365"/>
    </location>
    <ligand>
        <name>GTP</name>
        <dbReference type="ChEBI" id="CHEBI:37565"/>
    </ligand>
</feature>
<feature type="binding site" evidence="14">
    <location>
        <position position="370"/>
    </location>
    <ligand>
        <name>GTP</name>
        <dbReference type="ChEBI" id="CHEBI:37565"/>
    </ligand>
</feature>
<dbReference type="SUPFAM" id="SSF55821">
    <property type="entry name" value="YrdC/RibB"/>
    <property type="match status" value="1"/>
</dbReference>
<evidence type="ECO:0000256" key="8">
    <source>
        <dbReference type="ARBA" id="ARBA00022723"/>
    </source>
</evidence>